<reference evidence="3 4" key="1">
    <citation type="submission" date="2016-11" db="EMBL/GenBank/DDBJ databases">
        <title>The macronuclear genome of Stentor coeruleus: a giant cell with tiny introns.</title>
        <authorList>
            <person name="Slabodnick M."/>
            <person name="Ruby J.G."/>
            <person name="Reiff S.B."/>
            <person name="Swart E.C."/>
            <person name="Gosai S."/>
            <person name="Prabakaran S."/>
            <person name="Witkowska E."/>
            <person name="Larue G.E."/>
            <person name="Fisher S."/>
            <person name="Freeman R.M."/>
            <person name="Gunawardena J."/>
            <person name="Chu W."/>
            <person name="Stover N.A."/>
            <person name="Gregory B.D."/>
            <person name="Nowacki M."/>
            <person name="Derisi J."/>
            <person name="Roy S.W."/>
            <person name="Marshall W.F."/>
            <person name="Sood P."/>
        </authorList>
    </citation>
    <scope>NUCLEOTIDE SEQUENCE [LARGE SCALE GENOMIC DNA]</scope>
    <source>
        <strain evidence="3">WM001</strain>
    </source>
</reference>
<proteinExistence type="predicted"/>
<evidence type="ECO:0000313" key="3">
    <source>
        <dbReference type="EMBL" id="OMJ70324.1"/>
    </source>
</evidence>
<feature type="region of interest" description="Disordered" evidence="1">
    <location>
        <begin position="68"/>
        <end position="122"/>
    </location>
</feature>
<gene>
    <name evidence="3" type="ORF">SteCoe_31725</name>
</gene>
<evidence type="ECO:0000313" key="4">
    <source>
        <dbReference type="Proteomes" id="UP000187209"/>
    </source>
</evidence>
<feature type="compositionally biased region" description="Acidic residues" evidence="1">
    <location>
        <begin position="78"/>
        <end position="109"/>
    </location>
</feature>
<organism evidence="3 4">
    <name type="scientific">Stentor coeruleus</name>
    <dbReference type="NCBI Taxonomy" id="5963"/>
    <lineage>
        <taxon>Eukaryota</taxon>
        <taxon>Sar</taxon>
        <taxon>Alveolata</taxon>
        <taxon>Ciliophora</taxon>
        <taxon>Postciliodesmatophora</taxon>
        <taxon>Heterotrichea</taxon>
        <taxon>Heterotrichida</taxon>
        <taxon>Stentoridae</taxon>
        <taxon>Stentor</taxon>
    </lineage>
</organism>
<dbReference type="EMBL" id="MPUH01001099">
    <property type="protein sequence ID" value="OMJ70324.1"/>
    <property type="molecule type" value="Genomic_DNA"/>
</dbReference>
<evidence type="ECO:0000256" key="1">
    <source>
        <dbReference type="SAM" id="MobiDB-lite"/>
    </source>
</evidence>
<keyword evidence="2" id="KW-0732">Signal</keyword>
<sequence>MSKFFSFLTLLALVVLSYGAQTHNSEFPQNSEASFFKSLAEKSIEIEDNIDRGKFLWLIQSEEEGLYDEISTKTNLPEEPDEGEVDTEDDDILAPEEISDPLISLEEEMPASPENDGALIYG</sequence>
<feature type="chain" id="PRO_5012977888" evidence="2">
    <location>
        <begin position="20"/>
        <end position="122"/>
    </location>
</feature>
<dbReference type="Proteomes" id="UP000187209">
    <property type="component" value="Unassembled WGS sequence"/>
</dbReference>
<accession>A0A1R2B0L7</accession>
<dbReference type="AlphaFoldDB" id="A0A1R2B0L7"/>
<protein>
    <submittedName>
        <fullName evidence="3">Uncharacterized protein</fullName>
    </submittedName>
</protein>
<feature type="signal peptide" evidence="2">
    <location>
        <begin position="1"/>
        <end position="19"/>
    </location>
</feature>
<evidence type="ECO:0000256" key="2">
    <source>
        <dbReference type="SAM" id="SignalP"/>
    </source>
</evidence>
<comment type="caution">
    <text evidence="3">The sequence shown here is derived from an EMBL/GenBank/DDBJ whole genome shotgun (WGS) entry which is preliminary data.</text>
</comment>
<name>A0A1R2B0L7_9CILI</name>
<keyword evidence="4" id="KW-1185">Reference proteome</keyword>